<reference evidence="1 2" key="1">
    <citation type="submission" date="2018-10" db="EMBL/GenBank/DDBJ databases">
        <title>Paraburkholderia sp. 7MK8-2, isolated from soil.</title>
        <authorList>
            <person name="Gao Z.-H."/>
            <person name="Qiu L.-H."/>
        </authorList>
    </citation>
    <scope>NUCLEOTIDE SEQUENCE [LARGE SCALE GENOMIC DNA]</scope>
    <source>
        <strain evidence="1 2">7MK8-2</strain>
    </source>
</reference>
<protein>
    <submittedName>
        <fullName evidence="1">Uncharacterized protein</fullName>
    </submittedName>
</protein>
<keyword evidence="2" id="KW-1185">Reference proteome</keyword>
<organism evidence="1 2">
    <name type="scientific">Trinickia fusca</name>
    <dbReference type="NCBI Taxonomy" id="2419777"/>
    <lineage>
        <taxon>Bacteria</taxon>
        <taxon>Pseudomonadati</taxon>
        <taxon>Pseudomonadota</taxon>
        <taxon>Betaproteobacteria</taxon>
        <taxon>Burkholderiales</taxon>
        <taxon>Burkholderiaceae</taxon>
        <taxon>Trinickia</taxon>
    </lineage>
</organism>
<dbReference type="EMBL" id="RBZV01000001">
    <property type="protein sequence ID" value="RKP52564.1"/>
    <property type="molecule type" value="Genomic_DNA"/>
</dbReference>
<name>A0A494XWT2_9BURK</name>
<gene>
    <name evidence="1" type="ORF">D7S89_03410</name>
</gene>
<proteinExistence type="predicted"/>
<dbReference type="OrthoDB" id="9024660at2"/>
<evidence type="ECO:0000313" key="1">
    <source>
        <dbReference type="EMBL" id="RKP52564.1"/>
    </source>
</evidence>
<dbReference type="AlphaFoldDB" id="A0A494XWT2"/>
<comment type="caution">
    <text evidence="1">The sequence shown here is derived from an EMBL/GenBank/DDBJ whole genome shotgun (WGS) entry which is preliminary data.</text>
</comment>
<dbReference type="Proteomes" id="UP000280434">
    <property type="component" value="Unassembled WGS sequence"/>
</dbReference>
<accession>A0A494XWT2</accession>
<evidence type="ECO:0000313" key="2">
    <source>
        <dbReference type="Proteomes" id="UP000280434"/>
    </source>
</evidence>
<sequence length="102" mass="11741">MSSTEGYTGTTSLEFILNPFKFFFTDYVVHVTPSLEMRPRSPRIVSRRPRRCAPATLRVAHRAPFRQRIRLRFLLRAVRLPAIASPPLIFCTACGERGRRHG</sequence>